<dbReference type="Proteomes" id="UP000660675">
    <property type="component" value="Unassembled WGS sequence"/>
</dbReference>
<protein>
    <recommendedName>
        <fullName evidence="1">N-acetyltransferase domain-containing protein</fullName>
    </recommendedName>
</protein>
<accession>A0ABQ2W3A7</accession>
<dbReference type="PROSITE" id="PS51186">
    <property type="entry name" value="GNAT"/>
    <property type="match status" value="1"/>
</dbReference>
<dbReference type="InterPro" id="IPR000182">
    <property type="entry name" value="GNAT_dom"/>
</dbReference>
<evidence type="ECO:0000313" key="2">
    <source>
        <dbReference type="EMBL" id="GGV88309.1"/>
    </source>
</evidence>
<organism evidence="2 3">
    <name type="scientific">Streptomyces gelaticus</name>
    <dbReference type="NCBI Taxonomy" id="285446"/>
    <lineage>
        <taxon>Bacteria</taxon>
        <taxon>Bacillati</taxon>
        <taxon>Actinomycetota</taxon>
        <taxon>Actinomycetes</taxon>
        <taxon>Kitasatosporales</taxon>
        <taxon>Streptomycetaceae</taxon>
        <taxon>Streptomyces</taxon>
    </lineage>
</organism>
<dbReference type="PANTHER" id="PTHR43441:SF10">
    <property type="entry name" value="ACETYLTRANSFERASE"/>
    <property type="match status" value="1"/>
</dbReference>
<keyword evidence="3" id="KW-1185">Reference proteome</keyword>
<dbReference type="Pfam" id="PF13302">
    <property type="entry name" value="Acetyltransf_3"/>
    <property type="match status" value="1"/>
</dbReference>
<evidence type="ECO:0000313" key="3">
    <source>
        <dbReference type="Proteomes" id="UP000660675"/>
    </source>
</evidence>
<gene>
    <name evidence="2" type="ORF">GCM10015535_39380</name>
</gene>
<proteinExistence type="predicted"/>
<dbReference type="SUPFAM" id="SSF55729">
    <property type="entry name" value="Acyl-CoA N-acyltransferases (Nat)"/>
    <property type="match status" value="1"/>
</dbReference>
<reference evidence="3" key="1">
    <citation type="journal article" date="2019" name="Int. J. Syst. Evol. Microbiol.">
        <title>The Global Catalogue of Microorganisms (GCM) 10K type strain sequencing project: providing services to taxonomists for standard genome sequencing and annotation.</title>
        <authorList>
            <consortium name="The Broad Institute Genomics Platform"/>
            <consortium name="The Broad Institute Genome Sequencing Center for Infectious Disease"/>
            <person name="Wu L."/>
            <person name="Ma J."/>
        </authorList>
    </citation>
    <scope>NUCLEOTIDE SEQUENCE [LARGE SCALE GENOMIC DNA]</scope>
    <source>
        <strain evidence="3">JCM 4376</strain>
    </source>
</reference>
<dbReference type="EMBL" id="BMTF01000012">
    <property type="protein sequence ID" value="GGV88309.1"/>
    <property type="molecule type" value="Genomic_DNA"/>
</dbReference>
<feature type="domain" description="N-acetyltransferase" evidence="1">
    <location>
        <begin position="10"/>
        <end position="167"/>
    </location>
</feature>
<dbReference type="InterPro" id="IPR016181">
    <property type="entry name" value="Acyl_CoA_acyltransferase"/>
</dbReference>
<dbReference type="SUPFAM" id="SSF54427">
    <property type="entry name" value="NTF2-like"/>
    <property type="match status" value="1"/>
</dbReference>
<sequence length="350" mass="38737">MFTLPLGDTAQLRPLEPRHAQEFLAHIDRARPYVDPWIPWATLSTDLASATAVLRRYADRQAEDTARIYGIWLDGTLVGGVMFTRFDSVSGVCEIGCWLEAAGEGRGLVTRACRVLIDWAFTERGMTRVEWWAAAGNTRSIEVARRLGMTRDGVLRQHTLYRGVRRDIEVWSVLSGEWPPADRTTATGEVPVREVAAGEAAAGAVSAGDATAGDVPVPDVKAELDRLMRAFLGAFANTGGSRPNLDVVREVFIPQGVIISNVGDEPVVYDVDSFIEPREKLLTDGTMTEFSEWEVAERTEIFGSVAHRFSEYRKSGILDGEPFEGEGRKTIQFVRTPVGWRMSSMAWDDV</sequence>
<dbReference type="PANTHER" id="PTHR43441">
    <property type="entry name" value="RIBOSOMAL-PROTEIN-SERINE ACETYLTRANSFERASE"/>
    <property type="match status" value="1"/>
</dbReference>
<dbReference type="InterPro" id="IPR051908">
    <property type="entry name" value="Ribosomal_N-acetyltransferase"/>
</dbReference>
<dbReference type="RefSeq" id="WP_189545047.1">
    <property type="nucleotide sequence ID" value="NZ_BMTF01000012.1"/>
</dbReference>
<evidence type="ECO:0000259" key="1">
    <source>
        <dbReference type="PROSITE" id="PS51186"/>
    </source>
</evidence>
<comment type="caution">
    <text evidence="2">The sequence shown here is derived from an EMBL/GenBank/DDBJ whole genome shotgun (WGS) entry which is preliminary data.</text>
</comment>
<dbReference type="Gene3D" id="3.40.630.30">
    <property type="match status" value="1"/>
</dbReference>
<name>A0ABQ2W3A7_9ACTN</name>
<dbReference type="InterPro" id="IPR032710">
    <property type="entry name" value="NTF2-like_dom_sf"/>
</dbReference>